<evidence type="ECO:0000259" key="6">
    <source>
        <dbReference type="Pfam" id="PF23598"/>
    </source>
</evidence>
<dbReference type="InterPro" id="IPR002182">
    <property type="entry name" value="NB-ARC"/>
</dbReference>
<evidence type="ECO:0000256" key="4">
    <source>
        <dbReference type="SAM" id="MobiDB-lite"/>
    </source>
</evidence>
<evidence type="ECO:0000256" key="3">
    <source>
        <dbReference type="ARBA" id="ARBA00022821"/>
    </source>
</evidence>
<feature type="domain" description="Disease resistance R13L4/SHOC-2-like LRR" evidence="6">
    <location>
        <begin position="627"/>
        <end position="720"/>
    </location>
</feature>
<keyword evidence="1" id="KW-0433">Leucine-rich repeat</keyword>
<dbReference type="PANTHER" id="PTHR23155:SF1167">
    <property type="entry name" value="OS08G0412100 PROTEIN"/>
    <property type="match status" value="1"/>
</dbReference>
<dbReference type="InterPro" id="IPR044974">
    <property type="entry name" value="Disease_R_plants"/>
</dbReference>
<dbReference type="EnsemblPlants" id="OMERI11G19310.1">
    <property type="protein sequence ID" value="OMERI11G19310.1"/>
    <property type="gene ID" value="OMERI11G19310"/>
</dbReference>
<dbReference type="InterPro" id="IPR036388">
    <property type="entry name" value="WH-like_DNA-bd_sf"/>
</dbReference>
<feature type="domain" description="Disease resistance R13L4/SHOC-2-like LRR" evidence="6">
    <location>
        <begin position="729"/>
        <end position="801"/>
    </location>
</feature>
<dbReference type="Gene3D" id="3.30.70.100">
    <property type="match status" value="1"/>
</dbReference>
<feature type="compositionally biased region" description="Basic and acidic residues" evidence="4">
    <location>
        <begin position="1028"/>
        <end position="1039"/>
    </location>
</feature>
<keyword evidence="3" id="KW-0611">Plant defense</keyword>
<dbReference type="PANTHER" id="PTHR23155">
    <property type="entry name" value="DISEASE RESISTANCE PROTEIN RP"/>
    <property type="match status" value="1"/>
</dbReference>
<sequence length="1075" mass="123205">MKAAAIAVNAATGALVPVLAKLTALLEDEVDEHCVISIMISQLEPVDSLLQGIWEMVDFDALCKDETMAEVRELSYDINDAIDDFWYPRGDGGFNQRSTSSRSPFDELIKTRVEEVSKRLSEKCRRLLEQQQPSPTIDRRASFVQHMDESELVGMDNHREELIKLLEQGADTNKDASRWRIATPWLDERRIIVIKMPRRCKKCTSVVLQSMSKVGEVRSVNFDEINCIVEVVSEGMDIAMLMSPLRRFYPSEGLEEVSSEEEEEVEEREMHAASNAIREFCEVKTRERFQCIALVSLHPSATTPNPNVTEILTEIFTGVGLTTSCGETGTPDRQYLIDKISTFLVNKKYLIVIDDIWRWEEWEIIRKSIPKNDLGSRIIMTTRLNSIAEKCRTDDNDAFVYEIVGLDNMDALQLSKKIVRNSLTQNSPETLEHEDNPCHDIVKMCSGMLLALICMSSALAKEIEALGGNELQKWRALRHIEDGILHIPSLKPLAGSLSLGYLHLPIHLRTFLLYCSVYYWDDRIERGRLVMRWIAERFASGERTAEYYFDELVDREWIKHTRDGNYEIHPMMLAFLRCKSKEYNFVTCLGEGSDTASTSSRRIRRLSLQRGYPVDCFSSSNSMDVSHTRSLVIRGNVTGIPFNMFERLRVLDLEENEDIKDSHLQEICECEALRLSLSKLPREIRKLKNLEILYVGNTQIEELPEEIGKLKHLETLDVRNTMISVLPPQIGKLHNLKTMCLRNTSVSKVPQKVGKLKHLETLDVRNTMIRELPWRFGLISESLRVLAGESDEEVRMPVGVRQALEEGNIRHASRRVIFDMLRAYCPSIAILDRFGPPLVGIFKVPGRYMHIPKLIKEKFEVLSCLDIRLCNKLEDDDQQFLAEMPNLRTLVLRFEALPRELLRIKGTGFQMLENLRIDGRVPRITFEEKAMPNLKHLEFKFYAGPASNDPIGITNLERLEKVVFRYSKRYNIDGKGISAAIGVIMEEARKHSNRIRLCINVEGKREIFIELRNSGQNIADSSGTTRGVETEPERHHTLPADRVDYKKKGILHDSNYASCSRMSEIEEEPQESSSY</sequence>
<dbReference type="Gene3D" id="1.10.10.10">
    <property type="entry name" value="Winged helix-like DNA-binding domain superfamily/Winged helix DNA-binding domain"/>
    <property type="match status" value="1"/>
</dbReference>
<keyword evidence="8" id="KW-1185">Reference proteome</keyword>
<accession>A0A0E0F8S5</accession>
<organism evidence="7">
    <name type="scientific">Oryza meridionalis</name>
    <dbReference type="NCBI Taxonomy" id="40149"/>
    <lineage>
        <taxon>Eukaryota</taxon>
        <taxon>Viridiplantae</taxon>
        <taxon>Streptophyta</taxon>
        <taxon>Embryophyta</taxon>
        <taxon>Tracheophyta</taxon>
        <taxon>Spermatophyta</taxon>
        <taxon>Magnoliopsida</taxon>
        <taxon>Liliopsida</taxon>
        <taxon>Poales</taxon>
        <taxon>Poaceae</taxon>
        <taxon>BOP clade</taxon>
        <taxon>Oryzoideae</taxon>
        <taxon>Oryzeae</taxon>
        <taxon>Oryzinae</taxon>
        <taxon>Oryza</taxon>
    </lineage>
</organism>
<reference evidence="7" key="2">
    <citation type="submission" date="2018-05" db="EMBL/GenBank/DDBJ databases">
        <title>OmerRS3 (Oryza meridionalis Reference Sequence Version 3).</title>
        <authorList>
            <person name="Zhang J."/>
            <person name="Kudrna D."/>
            <person name="Lee S."/>
            <person name="Talag J."/>
            <person name="Welchert J."/>
            <person name="Wing R.A."/>
        </authorList>
    </citation>
    <scope>NUCLEOTIDE SEQUENCE [LARGE SCALE GENOMIC DNA]</scope>
    <source>
        <strain evidence="7">cv. OR44</strain>
    </source>
</reference>
<dbReference type="InterPro" id="IPR032675">
    <property type="entry name" value="LRR_dom_sf"/>
</dbReference>
<dbReference type="InterPro" id="IPR055414">
    <property type="entry name" value="LRR_R13L4/SHOC2-like"/>
</dbReference>
<dbReference type="Pfam" id="PF23598">
    <property type="entry name" value="LRR_14"/>
    <property type="match status" value="3"/>
</dbReference>
<dbReference type="Proteomes" id="UP000008021">
    <property type="component" value="Chromosome 11"/>
</dbReference>
<evidence type="ECO:0000313" key="7">
    <source>
        <dbReference type="EnsemblPlants" id="OMERI11G19310.1"/>
    </source>
</evidence>
<proteinExistence type="predicted"/>
<dbReference type="Gene3D" id="3.40.50.300">
    <property type="entry name" value="P-loop containing nucleotide triphosphate hydrolases"/>
    <property type="match status" value="1"/>
</dbReference>
<dbReference type="SUPFAM" id="SSF52058">
    <property type="entry name" value="L domain-like"/>
    <property type="match status" value="1"/>
</dbReference>
<reference evidence="7" key="1">
    <citation type="submission" date="2015-04" db="UniProtKB">
        <authorList>
            <consortium name="EnsemblPlants"/>
        </authorList>
    </citation>
    <scope>IDENTIFICATION</scope>
</reference>
<dbReference type="SMART" id="SM00369">
    <property type="entry name" value="LRR_TYP"/>
    <property type="match status" value="3"/>
</dbReference>
<keyword evidence="2" id="KW-0677">Repeat</keyword>
<dbReference type="PRINTS" id="PR00364">
    <property type="entry name" value="DISEASERSIST"/>
</dbReference>
<feature type="domain" description="NB-ARC" evidence="5">
    <location>
        <begin position="288"/>
        <end position="419"/>
    </location>
</feature>
<dbReference type="GO" id="GO:0098542">
    <property type="term" value="P:defense response to other organism"/>
    <property type="evidence" value="ECO:0007669"/>
    <property type="project" value="TreeGrafter"/>
</dbReference>
<dbReference type="eggNOG" id="KOG4658">
    <property type="taxonomic scope" value="Eukaryota"/>
</dbReference>
<feature type="region of interest" description="Disordered" evidence="4">
    <location>
        <begin position="1019"/>
        <end position="1039"/>
    </location>
</feature>
<protein>
    <submittedName>
        <fullName evidence="7">Uncharacterized protein</fullName>
    </submittedName>
</protein>
<evidence type="ECO:0000256" key="1">
    <source>
        <dbReference type="ARBA" id="ARBA00022614"/>
    </source>
</evidence>
<dbReference type="InterPro" id="IPR027417">
    <property type="entry name" value="P-loop_NTPase"/>
</dbReference>
<dbReference type="Gramene" id="OMERI11G19310.1">
    <property type="protein sequence ID" value="OMERI11G19310.1"/>
    <property type="gene ID" value="OMERI11G19310"/>
</dbReference>
<evidence type="ECO:0000256" key="2">
    <source>
        <dbReference type="ARBA" id="ARBA00022737"/>
    </source>
</evidence>
<evidence type="ECO:0000259" key="5">
    <source>
        <dbReference type="Pfam" id="PF00931"/>
    </source>
</evidence>
<dbReference type="Gene3D" id="3.80.10.10">
    <property type="entry name" value="Ribonuclease Inhibitor"/>
    <property type="match status" value="1"/>
</dbReference>
<evidence type="ECO:0000313" key="8">
    <source>
        <dbReference type="Proteomes" id="UP000008021"/>
    </source>
</evidence>
<name>A0A0E0F8S5_9ORYZ</name>
<dbReference type="HOGENOM" id="CLU_000837_25_0_1"/>
<feature type="domain" description="Disease resistance R13L4/SHOC-2-like LRR" evidence="6">
    <location>
        <begin position="849"/>
        <end position="995"/>
    </location>
</feature>
<dbReference type="GO" id="GO:0043531">
    <property type="term" value="F:ADP binding"/>
    <property type="evidence" value="ECO:0007669"/>
    <property type="project" value="InterPro"/>
</dbReference>
<dbReference type="STRING" id="40149.A0A0E0F8S5"/>
<dbReference type="InterPro" id="IPR003591">
    <property type="entry name" value="Leu-rich_rpt_typical-subtyp"/>
</dbReference>
<dbReference type="AlphaFoldDB" id="A0A0E0F8S5"/>
<dbReference type="SUPFAM" id="SSF52540">
    <property type="entry name" value="P-loop containing nucleoside triphosphate hydrolases"/>
    <property type="match status" value="1"/>
</dbReference>
<dbReference type="Pfam" id="PF00931">
    <property type="entry name" value="NB-ARC"/>
    <property type="match status" value="1"/>
</dbReference>